<keyword evidence="2" id="KW-0963">Cytoplasm</keyword>
<protein>
    <recommendedName>
        <fullName evidence="2">Nucleoid-associated protein SOO65_01760</fullName>
    </recommendedName>
</protein>
<comment type="subcellular location">
    <subcellularLocation>
        <location evidence="2">Cytoplasm</location>
        <location evidence="2">Nucleoid</location>
    </subcellularLocation>
</comment>
<dbReference type="PANTHER" id="PTHR33449">
    <property type="entry name" value="NUCLEOID-ASSOCIATED PROTEIN YBAB"/>
    <property type="match status" value="1"/>
</dbReference>
<gene>
    <name evidence="4" type="ORF">SOO65_01760</name>
</gene>
<dbReference type="Pfam" id="PF02575">
    <property type="entry name" value="YbaB_DNA_bd"/>
    <property type="match status" value="1"/>
</dbReference>
<comment type="similarity">
    <text evidence="2">Belongs to the YbaB/EbfC family.</text>
</comment>
<dbReference type="InterPro" id="IPR036894">
    <property type="entry name" value="YbaB-like_sf"/>
</dbReference>
<keyword evidence="1 2" id="KW-0238">DNA-binding</keyword>
<feature type="coiled-coil region" evidence="3">
    <location>
        <begin position="3"/>
        <end position="30"/>
    </location>
</feature>
<dbReference type="GO" id="GO:0003677">
    <property type="term" value="F:DNA binding"/>
    <property type="evidence" value="ECO:0007669"/>
    <property type="project" value="UniProtKB-UniRule"/>
</dbReference>
<keyword evidence="3" id="KW-0175">Coiled coil</keyword>
<keyword evidence="5" id="KW-1185">Reference proteome</keyword>
<proteinExistence type="inferred from homology"/>
<dbReference type="RefSeq" id="WP_321395973.1">
    <property type="nucleotide sequence ID" value="NZ_CP139487.1"/>
</dbReference>
<dbReference type="GO" id="GO:0005829">
    <property type="term" value="C:cytosol"/>
    <property type="evidence" value="ECO:0007669"/>
    <property type="project" value="TreeGrafter"/>
</dbReference>
<dbReference type="Proteomes" id="UP001324634">
    <property type="component" value="Chromosome"/>
</dbReference>
<dbReference type="Gene3D" id="3.30.1310.10">
    <property type="entry name" value="Nucleoid-associated protein YbaB-like domain"/>
    <property type="match status" value="1"/>
</dbReference>
<sequence length="101" mass="10992">MNMNNLMKQAQQMQAKLAMLQNELAEREVEASAGGMVKVRVNGKQQVLSISINKECVDPNDVASLEELVLTAVNQGLKQSQDMVQQAMSKVTGGMNIPGLF</sequence>
<evidence type="ECO:0000256" key="3">
    <source>
        <dbReference type="SAM" id="Coils"/>
    </source>
</evidence>
<dbReference type="PIRSF" id="PIRSF004555">
    <property type="entry name" value="UCP004555"/>
    <property type="match status" value="1"/>
</dbReference>
<evidence type="ECO:0000313" key="4">
    <source>
        <dbReference type="EMBL" id="WPU65463.1"/>
    </source>
</evidence>
<organism evidence="4 5">
    <name type="scientific">Peredibacter starrii</name>
    <dbReference type="NCBI Taxonomy" id="28202"/>
    <lineage>
        <taxon>Bacteria</taxon>
        <taxon>Pseudomonadati</taxon>
        <taxon>Bdellovibrionota</taxon>
        <taxon>Bacteriovoracia</taxon>
        <taxon>Bacteriovoracales</taxon>
        <taxon>Bacteriovoracaceae</taxon>
        <taxon>Peredibacter</taxon>
    </lineage>
</organism>
<dbReference type="SUPFAM" id="SSF82607">
    <property type="entry name" value="YbaB-like"/>
    <property type="match status" value="1"/>
</dbReference>
<evidence type="ECO:0000313" key="5">
    <source>
        <dbReference type="Proteomes" id="UP001324634"/>
    </source>
</evidence>
<evidence type="ECO:0000256" key="1">
    <source>
        <dbReference type="ARBA" id="ARBA00023125"/>
    </source>
</evidence>
<comment type="subunit">
    <text evidence="2">Homodimer.</text>
</comment>
<accession>A0AAX4HQR2</accession>
<dbReference type="KEGG" id="psti:SOO65_01760"/>
<comment type="function">
    <text evidence="2">Binds to DNA and alters its conformation. May be involved in regulation of gene expression, nucleoid organization and DNA protection.</text>
</comment>
<dbReference type="AlphaFoldDB" id="A0AAX4HQR2"/>
<dbReference type="NCBIfam" id="TIGR00103">
    <property type="entry name" value="DNA_YbaB_EbfC"/>
    <property type="match status" value="1"/>
</dbReference>
<dbReference type="HAMAP" id="MF_00274">
    <property type="entry name" value="DNA_YbaB_EbfC"/>
    <property type="match status" value="1"/>
</dbReference>
<dbReference type="GO" id="GO:0043590">
    <property type="term" value="C:bacterial nucleoid"/>
    <property type="evidence" value="ECO:0007669"/>
    <property type="project" value="UniProtKB-UniRule"/>
</dbReference>
<evidence type="ECO:0000256" key="2">
    <source>
        <dbReference type="HAMAP-Rule" id="MF_00274"/>
    </source>
</evidence>
<dbReference type="PANTHER" id="PTHR33449:SF1">
    <property type="entry name" value="NUCLEOID-ASSOCIATED PROTEIN YBAB"/>
    <property type="match status" value="1"/>
</dbReference>
<dbReference type="InterPro" id="IPR004401">
    <property type="entry name" value="YbaB/EbfC"/>
</dbReference>
<dbReference type="EMBL" id="CP139487">
    <property type="protein sequence ID" value="WPU65463.1"/>
    <property type="molecule type" value="Genomic_DNA"/>
</dbReference>
<reference evidence="4 5" key="1">
    <citation type="submission" date="2023-11" db="EMBL/GenBank/DDBJ databases">
        <title>Peredibacter starrii A3.12.</title>
        <authorList>
            <person name="Mitchell R.J."/>
        </authorList>
    </citation>
    <scope>NUCLEOTIDE SEQUENCE [LARGE SCALE GENOMIC DNA]</scope>
    <source>
        <strain evidence="4 5">A3.12</strain>
    </source>
</reference>
<name>A0AAX4HQR2_9BACT</name>